<dbReference type="Gene3D" id="3.10.450.50">
    <property type="match status" value="1"/>
</dbReference>
<comment type="caution">
    <text evidence="3">The sequence shown here is derived from an EMBL/GenBank/DDBJ whole genome shotgun (WGS) entry which is preliminary data.</text>
</comment>
<protein>
    <recommendedName>
        <fullName evidence="2">SnoaL-like domain-containing protein</fullName>
    </recommendedName>
</protein>
<name>A0A1A3NB37_MYCAS</name>
<dbReference type="AlphaFoldDB" id="A0A1A3NB37"/>
<evidence type="ECO:0000256" key="1">
    <source>
        <dbReference type="SAM" id="MobiDB-lite"/>
    </source>
</evidence>
<dbReference type="Proteomes" id="UP000093629">
    <property type="component" value="Unassembled WGS sequence"/>
</dbReference>
<feature type="domain" description="SnoaL-like" evidence="2">
    <location>
        <begin position="11"/>
        <end position="131"/>
    </location>
</feature>
<feature type="compositionally biased region" description="Basic and acidic residues" evidence="1">
    <location>
        <begin position="161"/>
        <end position="173"/>
    </location>
</feature>
<keyword evidence="4" id="KW-1185">Reference proteome</keyword>
<dbReference type="InterPro" id="IPR032710">
    <property type="entry name" value="NTF2-like_dom_sf"/>
</dbReference>
<dbReference type="EMBL" id="LZLQ01000015">
    <property type="protein sequence ID" value="OBK19378.1"/>
    <property type="molecule type" value="Genomic_DNA"/>
</dbReference>
<dbReference type="SUPFAM" id="SSF54427">
    <property type="entry name" value="NTF2-like"/>
    <property type="match status" value="1"/>
</dbReference>
<evidence type="ECO:0000259" key="2">
    <source>
        <dbReference type="Pfam" id="PF13577"/>
    </source>
</evidence>
<sequence length="182" mass="21025">MNAELQERVARLEAHAEIKACIERYARGMDRRDRELLRSAYHDGAIDDHVGFIGEVDEFIDWAFAYHSTQTRYQHYLLNHTAQIDGDEAHAETYYLFVGTDREPANHMTLSGGRYVDRLERRDKRWAIVDRVCVVEWNAESTSFVTDELVAIIAETARVATHDRTDPSYDRPLRASRPTAPT</sequence>
<proteinExistence type="predicted"/>
<dbReference type="InterPro" id="IPR037401">
    <property type="entry name" value="SnoaL-like"/>
</dbReference>
<dbReference type="Pfam" id="PF13577">
    <property type="entry name" value="SnoaL_4"/>
    <property type="match status" value="1"/>
</dbReference>
<evidence type="ECO:0000313" key="4">
    <source>
        <dbReference type="Proteomes" id="UP000093629"/>
    </source>
</evidence>
<feature type="region of interest" description="Disordered" evidence="1">
    <location>
        <begin position="161"/>
        <end position="182"/>
    </location>
</feature>
<organism evidence="3 4">
    <name type="scientific">Mycobacterium asiaticum</name>
    <dbReference type="NCBI Taxonomy" id="1790"/>
    <lineage>
        <taxon>Bacteria</taxon>
        <taxon>Bacillati</taxon>
        <taxon>Actinomycetota</taxon>
        <taxon>Actinomycetes</taxon>
        <taxon>Mycobacteriales</taxon>
        <taxon>Mycobacteriaceae</taxon>
        <taxon>Mycobacterium</taxon>
    </lineage>
</organism>
<dbReference type="CDD" id="cd00531">
    <property type="entry name" value="NTF2_like"/>
    <property type="match status" value="1"/>
</dbReference>
<dbReference type="OrthoDB" id="1492465at2"/>
<evidence type="ECO:0000313" key="3">
    <source>
        <dbReference type="EMBL" id="OBK19378.1"/>
    </source>
</evidence>
<accession>A0A1A3NB37</accession>
<reference evidence="3 4" key="1">
    <citation type="submission" date="2016-06" db="EMBL/GenBank/DDBJ databases">
        <authorList>
            <person name="Kjaerup R.B."/>
            <person name="Dalgaard T.S."/>
            <person name="Juul-Madsen H.R."/>
        </authorList>
    </citation>
    <scope>NUCLEOTIDE SEQUENCE [LARGE SCALE GENOMIC DNA]</scope>
    <source>
        <strain evidence="3 4">1245139.5</strain>
    </source>
</reference>
<gene>
    <name evidence="3" type="ORF">A5636_18455</name>
</gene>